<accession>A0A0A9BFT6</accession>
<dbReference type="EMBL" id="GBRH01235041">
    <property type="protein sequence ID" value="JAD62854.1"/>
    <property type="molecule type" value="Transcribed_RNA"/>
</dbReference>
<evidence type="ECO:0000313" key="1">
    <source>
        <dbReference type="EMBL" id="JAD62854.1"/>
    </source>
</evidence>
<sequence length="61" mass="7002">MLEIFFPSEQNQSPLHGKVLVQMANLVQRCKQSYLSLRSKSKGRRQGGLNPSHLHIFCSYI</sequence>
<reference evidence="1" key="2">
    <citation type="journal article" date="2015" name="Data Brief">
        <title>Shoot transcriptome of the giant reed, Arundo donax.</title>
        <authorList>
            <person name="Barrero R.A."/>
            <person name="Guerrero F.D."/>
            <person name="Moolhuijzen P."/>
            <person name="Goolsby J.A."/>
            <person name="Tidwell J."/>
            <person name="Bellgard S.E."/>
            <person name="Bellgard M.I."/>
        </authorList>
    </citation>
    <scope>NUCLEOTIDE SEQUENCE</scope>
    <source>
        <tissue evidence="1">Shoot tissue taken approximately 20 cm above the soil surface</tissue>
    </source>
</reference>
<name>A0A0A9BFT6_ARUDO</name>
<protein>
    <submittedName>
        <fullName evidence="1">Uncharacterized protein</fullName>
    </submittedName>
</protein>
<proteinExistence type="predicted"/>
<reference evidence="1" key="1">
    <citation type="submission" date="2014-09" db="EMBL/GenBank/DDBJ databases">
        <authorList>
            <person name="Magalhaes I.L.F."/>
            <person name="Oliveira U."/>
            <person name="Santos F.R."/>
            <person name="Vidigal T.H.D.A."/>
            <person name="Brescovit A.D."/>
            <person name="Santos A.J."/>
        </authorList>
    </citation>
    <scope>NUCLEOTIDE SEQUENCE</scope>
    <source>
        <tissue evidence="1">Shoot tissue taken approximately 20 cm above the soil surface</tissue>
    </source>
</reference>
<organism evidence="1">
    <name type="scientific">Arundo donax</name>
    <name type="common">Giant reed</name>
    <name type="synonym">Donax arundinaceus</name>
    <dbReference type="NCBI Taxonomy" id="35708"/>
    <lineage>
        <taxon>Eukaryota</taxon>
        <taxon>Viridiplantae</taxon>
        <taxon>Streptophyta</taxon>
        <taxon>Embryophyta</taxon>
        <taxon>Tracheophyta</taxon>
        <taxon>Spermatophyta</taxon>
        <taxon>Magnoliopsida</taxon>
        <taxon>Liliopsida</taxon>
        <taxon>Poales</taxon>
        <taxon>Poaceae</taxon>
        <taxon>PACMAD clade</taxon>
        <taxon>Arundinoideae</taxon>
        <taxon>Arundineae</taxon>
        <taxon>Arundo</taxon>
    </lineage>
</organism>
<dbReference type="AlphaFoldDB" id="A0A0A9BFT6"/>